<dbReference type="InterPro" id="IPR036612">
    <property type="entry name" value="KH_dom_type_1_sf"/>
</dbReference>
<sequence length="298" mass="32549">MEKEDSQKQFFGHDEDNTTYIKFLLANAEAGLIIGKGGCTVNDFQSRSGARIQFSRPNEYFPGTLDRIITVSGTVESVLSAADLIFAKIIDETYCDDVGDAEPRSRYNLVVPSICCGRLIGKGGNTIKSLVSDSGASIKISPPEVMYRGLYERLLMLVGTIGEQMHALESILLILSEDPKYIQSYSPPLYKAAGYNNMTDKSNGGGSKFQNNKFHYKAERTSSVTFGVADELMGFVLGRGGRSLTEISQFTGAKIKVSSRGDFMPGTFDRKVTISGSPRAVYDAEAMITRKVAFGSDR</sequence>
<feature type="domain" description="K Homology" evidence="3">
    <location>
        <begin position="103"/>
        <end position="176"/>
    </location>
</feature>
<dbReference type="Pfam" id="PF00013">
    <property type="entry name" value="KH_1"/>
    <property type="match status" value="3"/>
</dbReference>
<keyword evidence="5" id="KW-1185">Reference proteome</keyword>
<dbReference type="InterPro" id="IPR004087">
    <property type="entry name" value="KH_dom"/>
</dbReference>
<keyword evidence="2" id="KW-0694">RNA-binding</keyword>
<evidence type="ECO:0000259" key="3">
    <source>
        <dbReference type="SMART" id="SM00322"/>
    </source>
</evidence>
<gene>
    <name evidence="4" type="ORF">LIER_25990</name>
</gene>
<feature type="domain" description="K Homology" evidence="3">
    <location>
        <begin position="220"/>
        <end position="293"/>
    </location>
</feature>
<feature type="domain" description="K Homology" evidence="3">
    <location>
        <begin position="17"/>
        <end position="90"/>
    </location>
</feature>
<dbReference type="SMART" id="SM00322">
    <property type="entry name" value="KH"/>
    <property type="match status" value="3"/>
</dbReference>
<evidence type="ECO:0000313" key="5">
    <source>
        <dbReference type="Proteomes" id="UP001454036"/>
    </source>
</evidence>
<reference evidence="4 5" key="1">
    <citation type="submission" date="2024-01" db="EMBL/GenBank/DDBJ databases">
        <title>The complete chloroplast genome sequence of Lithospermum erythrorhizon: insights into the phylogenetic relationship among Boraginaceae species and the maternal lineages of purple gromwells.</title>
        <authorList>
            <person name="Okada T."/>
            <person name="Watanabe K."/>
        </authorList>
    </citation>
    <scope>NUCLEOTIDE SEQUENCE [LARGE SCALE GENOMIC DNA]</scope>
</reference>
<dbReference type="Gene3D" id="3.30.1370.10">
    <property type="entry name" value="K Homology domain, type 1"/>
    <property type="match status" value="3"/>
</dbReference>
<dbReference type="PANTHER" id="PTHR10288">
    <property type="entry name" value="KH DOMAIN CONTAINING RNA BINDING PROTEIN"/>
    <property type="match status" value="1"/>
</dbReference>
<name>A0AAV3R8B2_LITER</name>
<dbReference type="PROSITE" id="PS50084">
    <property type="entry name" value="KH_TYPE_1"/>
    <property type="match status" value="3"/>
</dbReference>
<evidence type="ECO:0000256" key="1">
    <source>
        <dbReference type="ARBA" id="ARBA00022737"/>
    </source>
</evidence>
<keyword evidence="1" id="KW-0677">Repeat</keyword>
<dbReference type="EMBL" id="BAABME010007956">
    <property type="protein sequence ID" value="GAA0172095.1"/>
    <property type="molecule type" value="Genomic_DNA"/>
</dbReference>
<organism evidence="4 5">
    <name type="scientific">Lithospermum erythrorhizon</name>
    <name type="common">Purple gromwell</name>
    <name type="synonym">Lithospermum officinale var. erythrorhizon</name>
    <dbReference type="NCBI Taxonomy" id="34254"/>
    <lineage>
        <taxon>Eukaryota</taxon>
        <taxon>Viridiplantae</taxon>
        <taxon>Streptophyta</taxon>
        <taxon>Embryophyta</taxon>
        <taxon>Tracheophyta</taxon>
        <taxon>Spermatophyta</taxon>
        <taxon>Magnoliopsida</taxon>
        <taxon>eudicotyledons</taxon>
        <taxon>Gunneridae</taxon>
        <taxon>Pentapetalae</taxon>
        <taxon>asterids</taxon>
        <taxon>lamiids</taxon>
        <taxon>Boraginales</taxon>
        <taxon>Boraginaceae</taxon>
        <taxon>Boraginoideae</taxon>
        <taxon>Lithospermeae</taxon>
        <taxon>Lithospermum</taxon>
    </lineage>
</organism>
<proteinExistence type="predicted"/>
<accession>A0AAV3R8B2</accession>
<evidence type="ECO:0000256" key="2">
    <source>
        <dbReference type="PROSITE-ProRule" id="PRU00117"/>
    </source>
</evidence>
<dbReference type="GO" id="GO:0003723">
    <property type="term" value="F:RNA binding"/>
    <property type="evidence" value="ECO:0007669"/>
    <property type="project" value="UniProtKB-UniRule"/>
</dbReference>
<dbReference type="Proteomes" id="UP001454036">
    <property type="component" value="Unassembled WGS sequence"/>
</dbReference>
<protein>
    <submittedName>
        <fullName evidence="4">RNA metabolism protein</fullName>
    </submittedName>
</protein>
<comment type="caution">
    <text evidence="4">The sequence shown here is derived from an EMBL/GenBank/DDBJ whole genome shotgun (WGS) entry which is preliminary data.</text>
</comment>
<evidence type="ECO:0000313" key="4">
    <source>
        <dbReference type="EMBL" id="GAA0172095.1"/>
    </source>
</evidence>
<dbReference type="InterPro" id="IPR004088">
    <property type="entry name" value="KH_dom_type_1"/>
</dbReference>
<dbReference type="AlphaFoldDB" id="A0AAV3R8B2"/>
<dbReference type="SUPFAM" id="SSF54791">
    <property type="entry name" value="Eukaryotic type KH-domain (KH-domain type I)"/>
    <property type="match status" value="3"/>
</dbReference>